<sequence length="39" mass="4176">MECSVGLLKAFVISLSATVQNVKVLNNRQANPLDTSSLN</sequence>
<accession>B4VYI0</accession>
<keyword evidence="2" id="KW-1185">Reference proteome</keyword>
<evidence type="ECO:0000313" key="1">
    <source>
        <dbReference type="EMBL" id="EDX72937.1"/>
    </source>
</evidence>
<evidence type="ECO:0000313" key="2">
    <source>
        <dbReference type="Proteomes" id="UP000003835"/>
    </source>
</evidence>
<dbReference type="AlphaFoldDB" id="B4VYI0"/>
<dbReference type="HOGENOM" id="CLU_3307877_0_0_3"/>
<protein>
    <submittedName>
        <fullName evidence="1">Uncharacterized protein</fullName>
    </submittedName>
</protein>
<organism evidence="1 2">
    <name type="scientific">Coleofasciculus chthonoplastes PCC 7420</name>
    <dbReference type="NCBI Taxonomy" id="118168"/>
    <lineage>
        <taxon>Bacteria</taxon>
        <taxon>Bacillati</taxon>
        <taxon>Cyanobacteriota</taxon>
        <taxon>Cyanophyceae</taxon>
        <taxon>Coleofasciculales</taxon>
        <taxon>Coleofasciculaceae</taxon>
        <taxon>Coleofasciculus</taxon>
    </lineage>
</organism>
<name>B4VYI0_9CYAN</name>
<dbReference type="EMBL" id="DS989860">
    <property type="protein sequence ID" value="EDX72937.1"/>
    <property type="molecule type" value="Genomic_DNA"/>
</dbReference>
<dbReference type="Proteomes" id="UP000003835">
    <property type="component" value="Unassembled WGS sequence"/>
</dbReference>
<reference evidence="1 2" key="1">
    <citation type="submission" date="2008-07" db="EMBL/GenBank/DDBJ databases">
        <authorList>
            <person name="Tandeau de Marsac N."/>
            <person name="Ferriera S."/>
            <person name="Johnson J."/>
            <person name="Kravitz S."/>
            <person name="Beeson K."/>
            <person name="Sutton G."/>
            <person name="Rogers Y.-H."/>
            <person name="Friedman R."/>
            <person name="Frazier M."/>
            <person name="Venter J.C."/>
        </authorList>
    </citation>
    <scope>NUCLEOTIDE SEQUENCE [LARGE SCALE GENOMIC DNA]</scope>
    <source>
        <strain evidence="1 2">PCC 7420</strain>
    </source>
</reference>
<proteinExistence type="predicted"/>
<gene>
    <name evidence="1" type="ORF">MC7420_2555</name>
</gene>